<evidence type="ECO:0000256" key="6">
    <source>
        <dbReference type="ARBA" id="ARBA00022723"/>
    </source>
</evidence>
<evidence type="ECO:0000256" key="12">
    <source>
        <dbReference type="ARBA" id="ARBA00023136"/>
    </source>
</evidence>
<dbReference type="PRINTS" id="PR00463">
    <property type="entry name" value="EP450I"/>
</dbReference>
<dbReference type="PANTHER" id="PTHR24291:SF189">
    <property type="entry name" value="CYTOCHROME P450 4C3-RELATED"/>
    <property type="match status" value="1"/>
</dbReference>
<dbReference type="Gene3D" id="1.10.630.10">
    <property type="entry name" value="Cytochrome P450"/>
    <property type="match status" value="1"/>
</dbReference>
<dbReference type="PROSITE" id="PS00086">
    <property type="entry name" value="CYTOCHROME_P450"/>
    <property type="match status" value="1"/>
</dbReference>
<dbReference type="GO" id="GO:0004497">
    <property type="term" value="F:monooxygenase activity"/>
    <property type="evidence" value="ECO:0007669"/>
    <property type="project" value="UniProtKB-KW"/>
</dbReference>
<evidence type="ECO:0000256" key="5">
    <source>
        <dbReference type="ARBA" id="ARBA00022617"/>
    </source>
</evidence>
<reference evidence="16" key="2">
    <citation type="journal article" name="Mar. Pollut. Bull.">
        <title>The genome of the European estuarine calanoid copepod Eurytemora affinis: Potential use in molecular ecotoxicology.</title>
        <authorList>
            <person name="Choi B.S."/>
            <person name="Kim D.H."/>
            <person name="Kim M.S."/>
            <person name="Park J.C."/>
            <person name="Lee Y.H."/>
            <person name="Kim H.J."/>
            <person name="Jeong C.B."/>
            <person name="Hagiwara A."/>
            <person name="Souissi S."/>
            <person name="Lee J.S."/>
        </authorList>
    </citation>
    <scope>NUCLEOTIDE SEQUENCE</scope>
</reference>
<dbReference type="PRINTS" id="PR00385">
    <property type="entry name" value="P450"/>
</dbReference>
<dbReference type="GO" id="GO:0020037">
    <property type="term" value="F:heme binding"/>
    <property type="evidence" value="ECO:0007669"/>
    <property type="project" value="InterPro"/>
</dbReference>
<keyword evidence="15" id="KW-1133">Transmembrane helix</keyword>
<evidence type="ECO:0000256" key="15">
    <source>
        <dbReference type="SAM" id="Phobius"/>
    </source>
</evidence>
<dbReference type="GO" id="GO:0005789">
    <property type="term" value="C:endoplasmic reticulum membrane"/>
    <property type="evidence" value="ECO:0007669"/>
    <property type="project" value="UniProtKB-SubCell"/>
</dbReference>
<dbReference type="Pfam" id="PF00067">
    <property type="entry name" value="p450"/>
    <property type="match status" value="1"/>
</dbReference>
<evidence type="ECO:0000256" key="13">
    <source>
        <dbReference type="PIRSR" id="PIRSR602401-1"/>
    </source>
</evidence>
<dbReference type="InterPro" id="IPR017972">
    <property type="entry name" value="Cyt_P450_CS"/>
</dbReference>
<keyword evidence="6 13" id="KW-0479">Metal-binding</keyword>
<evidence type="ECO:0000256" key="2">
    <source>
        <dbReference type="ARBA" id="ARBA00004174"/>
    </source>
</evidence>
<dbReference type="InterPro" id="IPR036396">
    <property type="entry name" value="Cyt_P450_sf"/>
</dbReference>
<dbReference type="GO" id="GO:0005506">
    <property type="term" value="F:iron ion binding"/>
    <property type="evidence" value="ECO:0007669"/>
    <property type="project" value="InterPro"/>
</dbReference>
<keyword evidence="15" id="KW-0812">Transmembrane</keyword>
<evidence type="ECO:0000256" key="10">
    <source>
        <dbReference type="ARBA" id="ARBA00023004"/>
    </source>
</evidence>
<comment type="cofactor">
    <cofactor evidence="1 13">
        <name>heme</name>
        <dbReference type="ChEBI" id="CHEBI:30413"/>
    </cofactor>
</comment>
<dbReference type="EMBL" id="MW149338">
    <property type="protein sequence ID" value="QTW43638.1"/>
    <property type="molecule type" value="mRNA"/>
</dbReference>
<evidence type="ECO:0000313" key="16">
    <source>
        <dbReference type="EMBL" id="QTW43638.1"/>
    </source>
</evidence>
<dbReference type="InterPro" id="IPR001128">
    <property type="entry name" value="Cyt_P450"/>
</dbReference>
<dbReference type="GO" id="GO:0016705">
    <property type="term" value="F:oxidoreductase activity, acting on paired donors, with incorporation or reduction of molecular oxygen"/>
    <property type="evidence" value="ECO:0007669"/>
    <property type="project" value="InterPro"/>
</dbReference>
<comment type="subcellular location">
    <subcellularLocation>
        <location evidence="3">Endoplasmic reticulum membrane</location>
        <topology evidence="3">Peripheral membrane protein</topology>
    </subcellularLocation>
    <subcellularLocation>
        <location evidence="2">Microsome membrane</location>
        <topology evidence="2">Peripheral membrane protein</topology>
    </subcellularLocation>
</comment>
<dbReference type="OrthoDB" id="1470350at2759"/>
<keyword evidence="5 13" id="KW-0349">Heme</keyword>
<reference evidence="16" key="1">
    <citation type="submission" date="2020-10" db="EMBL/GenBank/DDBJ databases">
        <authorList>
            <person name="Kim D.-H."/>
        </authorList>
    </citation>
    <scope>NUCLEOTIDE SEQUENCE</scope>
</reference>
<organism evidence="16">
    <name type="scientific">Eurytemora affinis</name>
    <name type="common">Copepod</name>
    <name type="synonym">Temora affinis</name>
    <dbReference type="NCBI Taxonomy" id="88015"/>
    <lineage>
        <taxon>Eukaryota</taxon>
        <taxon>Metazoa</taxon>
        <taxon>Ecdysozoa</taxon>
        <taxon>Arthropoda</taxon>
        <taxon>Crustacea</taxon>
        <taxon>Multicrustacea</taxon>
        <taxon>Hexanauplia</taxon>
        <taxon>Copepoda</taxon>
        <taxon>Calanoida</taxon>
        <taxon>Temoridae</taxon>
        <taxon>Eurytemora</taxon>
    </lineage>
</organism>
<evidence type="ECO:0000256" key="9">
    <source>
        <dbReference type="ARBA" id="ARBA00023002"/>
    </source>
</evidence>
<dbReference type="PANTHER" id="PTHR24291">
    <property type="entry name" value="CYTOCHROME P450 FAMILY 4"/>
    <property type="match status" value="1"/>
</dbReference>
<dbReference type="InterPro" id="IPR050196">
    <property type="entry name" value="Cytochrome_P450_Monoox"/>
</dbReference>
<evidence type="ECO:0000256" key="14">
    <source>
        <dbReference type="RuleBase" id="RU000461"/>
    </source>
</evidence>
<dbReference type="InterPro" id="IPR002401">
    <property type="entry name" value="Cyt_P450_E_grp-I"/>
</dbReference>
<keyword evidence="7" id="KW-0256">Endoplasmic reticulum</keyword>
<feature type="transmembrane region" description="Helical" evidence="15">
    <location>
        <begin position="6"/>
        <end position="22"/>
    </location>
</feature>
<evidence type="ECO:0000256" key="8">
    <source>
        <dbReference type="ARBA" id="ARBA00022848"/>
    </source>
</evidence>
<keyword evidence="10 13" id="KW-0408">Iron</keyword>
<sequence length="494" mass="56346">MLVPIFFGVCIYILAQWLNIFWNRKKNMMDIPGPTPLPLVGNALKFSGPSEDFMPVITTMMAKYGPAVRFHLGTRVNLAVSTPEAFEKILSSNKQITKGEDYRFLWDWLAKGLLTSTGAKWHSRRKLLTPAFHFKILEDFMEIMNDQSKIFCDILCAKADGPAFDIFPLVTHCALDIICETAMGKNINAQKDSDSEYVKAVYESSDLVFKRQTGPWLWSDFVYKLTPAGAKWRKCISILHSFTNQVIQERKLELQNEEETITDDLGRKKKMAFLNLLIKESKGGTVLSDEDIREEVDTFMFEGHDTTATNISFTLYMFATHPEIQQKCQEELDQIFDGSNRPAESADLANMKYLESCLKESLRLFQSVPIISRTTGEDVEIEGYHVPANTNVILLPFHLHRNPSIYPEPNKFDPERFSSVNPQKRHPYAYVPFSAGPRNCIGQKFATMEEKIMVSSVLRNFNLKSDVKVEDIPLLAEVILRPKNGIFVTLSPRN</sequence>
<evidence type="ECO:0000256" key="4">
    <source>
        <dbReference type="ARBA" id="ARBA00010617"/>
    </source>
</evidence>
<keyword evidence="11 14" id="KW-0503">Monooxygenase</keyword>
<dbReference type="FunFam" id="1.10.630.10:FF:000182">
    <property type="entry name" value="Cytochrome P450 3A4"/>
    <property type="match status" value="1"/>
</dbReference>
<evidence type="ECO:0000256" key="11">
    <source>
        <dbReference type="ARBA" id="ARBA00023033"/>
    </source>
</evidence>
<evidence type="ECO:0000256" key="3">
    <source>
        <dbReference type="ARBA" id="ARBA00004406"/>
    </source>
</evidence>
<proteinExistence type="evidence at transcript level"/>
<keyword evidence="9 14" id="KW-0560">Oxidoreductase</keyword>
<accession>A0A8B0MCF3</accession>
<keyword evidence="8" id="KW-0492">Microsome</keyword>
<feature type="binding site" description="axial binding residue" evidence="13">
    <location>
        <position position="440"/>
    </location>
    <ligand>
        <name>heme</name>
        <dbReference type="ChEBI" id="CHEBI:30413"/>
    </ligand>
    <ligandPart>
        <name>Fe</name>
        <dbReference type="ChEBI" id="CHEBI:18248"/>
    </ligandPart>
</feature>
<keyword evidence="12 15" id="KW-0472">Membrane</keyword>
<evidence type="ECO:0000256" key="1">
    <source>
        <dbReference type="ARBA" id="ARBA00001971"/>
    </source>
</evidence>
<evidence type="ECO:0000256" key="7">
    <source>
        <dbReference type="ARBA" id="ARBA00022824"/>
    </source>
</evidence>
<protein>
    <submittedName>
        <fullName evidence="16">CYP4V22-iso1</fullName>
    </submittedName>
</protein>
<dbReference type="AlphaFoldDB" id="A0A8B0MCF3"/>
<name>A0A8B0MCF3_EURAF</name>
<dbReference type="SUPFAM" id="SSF48264">
    <property type="entry name" value="Cytochrome P450"/>
    <property type="match status" value="1"/>
</dbReference>
<comment type="similarity">
    <text evidence="4 14">Belongs to the cytochrome P450 family.</text>
</comment>